<dbReference type="AlphaFoldDB" id="A0A0F9TR97"/>
<sequence>MYREMPPFGAKGESRSLFNAGIKLGYKDQKQLEKWSAKYQWGNRVAAYDSHKARTSIEIRDASLVEYRRAVTQSLTIQLAVLNEILDRTLGDMKDKMDAGTNPDPLEIKRLAAALREKDDLARRAGSMPTGFIRETIPDTSKDDDIVFVIGGGAK</sequence>
<dbReference type="EMBL" id="LAZR01001054">
    <property type="protein sequence ID" value="KKN51641.1"/>
    <property type="molecule type" value="Genomic_DNA"/>
</dbReference>
<name>A0A0F9TR97_9ZZZZ</name>
<reference evidence="1" key="1">
    <citation type="journal article" date="2015" name="Nature">
        <title>Complex archaea that bridge the gap between prokaryotes and eukaryotes.</title>
        <authorList>
            <person name="Spang A."/>
            <person name="Saw J.H."/>
            <person name="Jorgensen S.L."/>
            <person name="Zaremba-Niedzwiedzka K."/>
            <person name="Martijn J."/>
            <person name="Lind A.E."/>
            <person name="van Eijk R."/>
            <person name="Schleper C."/>
            <person name="Guy L."/>
            <person name="Ettema T.J."/>
        </authorList>
    </citation>
    <scope>NUCLEOTIDE SEQUENCE</scope>
</reference>
<evidence type="ECO:0000313" key="1">
    <source>
        <dbReference type="EMBL" id="KKN51641.1"/>
    </source>
</evidence>
<gene>
    <name evidence="1" type="ORF">LCGC14_0620490</name>
</gene>
<proteinExistence type="predicted"/>
<comment type="caution">
    <text evidence="1">The sequence shown here is derived from an EMBL/GenBank/DDBJ whole genome shotgun (WGS) entry which is preliminary data.</text>
</comment>
<protein>
    <submittedName>
        <fullName evidence="1">Uncharacterized protein</fullName>
    </submittedName>
</protein>
<accession>A0A0F9TR97</accession>
<organism evidence="1">
    <name type="scientific">marine sediment metagenome</name>
    <dbReference type="NCBI Taxonomy" id="412755"/>
    <lineage>
        <taxon>unclassified sequences</taxon>
        <taxon>metagenomes</taxon>
        <taxon>ecological metagenomes</taxon>
    </lineage>
</organism>